<reference evidence="2 3" key="1">
    <citation type="journal article" date="2014" name="BMC Genomics">
        <title>Comparative genome sequencing reveals chemotype-specific gene clusters in the toxigenic black mold Stachybotrys.</title>
        <authorList>
            <person name="Semeiks J."/>
            <person name="Borek D."/>
            <person name="Otwinowski Z."/>
            <person name="Grishin N.V."/>
        </authorList>
    </citation>
    <scope>NUCLEOTIDE SEQUENCE [LARGE SCALE GENOMIC DNA]</scope>
    <source>
        <strain evidence="2 3">IBT 40285</strain>
    </source>
</reference>
<organism evidence="2 3">
    <name type="scientific">Stachybotrys chlorohalonatus (strain IBT 40285)</name>
    <dbReference type="NCBI Taxonomy" id="1283841"/>
    <lineage>
        <taxon>Eukaryota</taxon>
        <taxon>Fungi</taxon>
        <taxon>Dikarya</taxon>
        <taxon>Ascomycota</taxon>
        <taxon>Pezizomycotina</taxon>
        <taxon>Sordariomycetes</taxon>
        <taxon>Hypocreomycetidae</taxon>
        <taxon>Hypocreales</taxon>
        <taxon>Stachybotryaceae</taxon>
        <taxon>Stachybotrys</taxon>
    </lineage>
</organism>
<dbReference type="AlphaFoldDB" id="A0A084QS65"/>
<keyword evidence="3" id="KW-1185">Reference proteome</keyword>
<dbReference type="InterPro" id="IPR036265">
    <property type="entry name" value="HIT-like_sf"/>
</dbReference>
<feature type="chain" id="PRO_5001779750" description="CDP-diacylglycerol diphosphatase" evidence="1">
    <location>
        <begin position="20"/>
        <end position="259"/>
    </location>
</feature>
<protein>
    <recommendedName>
        <fullName evidence="4">CDP-diacylglycerol diphosphatase</fullName>
    </recommendedName>
</protein>
<gene>
    <name evidence="2" type="ORF">S40285_10691</name>
</gene>
<dbReference type="EMBL" id="KL660373">
    <property type="protein sequence ID" value="KFA66800.1"/>
    <property type="molecule type" value="Genomic_DNA"/>
</dbReference>
<dbReference type="OMA" id="RTHEQFH"/>
<evidence type="ECO:0008006" key="4">
    <source>
        <dbReference type="Google" id="ProtNLM"/>
    </source>
</evidence>
<name>A0A084QS65_STAC4</name>
<dbReference type="HOGENOM" id="CLU_089710_0_0_1"/>
<dbReference type="OrthoDB" id="4932058at2759"/>
<evidence type="ECO:0000313" key="2">
    <source>
        <dbReference type="EMBL" id="KFA66800.1"/>
    </source>
</evidence>
<sequence length="259" mass="28596">MMLSTGILIGLTLAFDAHASATRATQRRQPNAVHRMDENIFEQRAPFCTTQNISTMNVNREGGCQGCGLWFTEVCRCIKSRKCTATGTIKPDASPVWLLMEPTSADQDTLISTNELLPGIVETSRHNSAQHDLGWVFAQKHYDSSSQALAINPYRVRTQEQVHIHVCKKRNATTVDMLSKAKIPSSGHLTKMPQDSNLYCLALGNGAPLTSFATTLGAFFDERPQDCWARIGAGIIRDDNNNTWGCATNNTKGPLEYFC</sequence>
<accession>A0A084QS65</accession>
<dbReference type="Gene3D" id="3.30.428.30">
    <property type="entry name" value="HIT family - CDH-like"/>
    <property type="match status" value="1"/>
</dbReference>
<dbReference type="InParanoid" id="A0A084QS65"/>
<dbReference type="SUPFAM" id="SSF54197">
    <property type="entry name" value="HIT-like"/>
    <property type="match status" value="1"/>
</dbReference>
<dbReference type="Proteomes" id="UP000028524">
    <property type="component" value="Unassembled WGS sequence"/>
</dbReference>
<keyword evidence="1" id="KW-0732">Signal</keyword>
<evidence type="ECO:0000313" key="3">
    <source>
        <dbReference type="Proteomes" id="UP000028524"/>
    </source>
</evidence>
<evidence type="ECO:0000256" key="1">
    <source>
        <dbReference type="SAM" id="SignalP"/>
    </source>
</evidence>
<feature type="signal peptide" evidence="1">
    <location>
        <begin position="1"/>
        <end position="19"/>
    </location>
</feature>
<proteinExistence type="predicted"/>